<proteinExistence type="predicted"/>
<evidence type="ECO:0000313" key="2">
    <source>
        <dbReference type="Proteomes" id="UP000051181"/>
    </source>
</evidence>
<evidence type="ECO:0000313" key="1">
    <source>
        <dbReference type="EMBL" id="KRK12381.1"/>
    </source>
</evidence>
<comment type="caution">
    <text evidence="1">The sequence shown here is derived from an EMBL/GenBank/DDBJ whole genome shotgun (WGS) entry which is preliminary data.</text>
</comment>
<dbReference type="eggNOG" id="ENOG50309UA">
    <property type="taxonomic scope" value="Bacteria"/>
</dbReference>
<dbReference type="GeneID" id="65915837"/>
<sequence length="132" mass="14410">MNLSAEPGSPEFENAIFILKQPITAKTAPLLVFHDNVVPEPMDAEAWAMPAYLSDDFNLFFVFAQNMGTNWSATFAQVTIENGNQITSMSNVVPTGTGFNALARVDRHAAIELLAYFETLAASNLGHWEMGA</sequence>
<dbReference type="Proteomes" id="UP000051181">
    <property type="component" value="Unassembled WGS sequence"/>
</dbReference>
<organism evidence="1 2">
    <name type="scientific">Loigolactobacillus coryniformis subsp. coryniformis KCTC 3167 = DSM 20001</name>
    <dbReference type="NCBI Taxonomy" id="913848"/>
    <lineage>
        <taxon>Bacteria</taxon>
        <taxon>Bacillati</taxon>
        <taxon>Bacillota</taxon>
        <taxon>Bacilli</taxon>
        <taxon>Lactobacillales</taxon>
        <taxon>Lactobacillaceae</taxon>
        <taxon>Loigolactobacillus</taxon>
    </lineage>
</organism>
<dbReference type="PATRIC" id="fig|913848.6.peg.501"/>
<gene>
    <name evidence="1" type="ORF">FD22_GL000489</name>
</gene>
<dbReference type="EMBL" id="AZCN01000146">
    <property type="protein sequence ID" value="KRK12381.1"/>
    <property type="molecule type" value="Genomic_DNA"/>
</dbReference>
<reference evidence="1 2" key="1">
    <citation type="journal article" date="2015" name="Genome Announc.">
        <title>Expanding the biotechnology potential of lactobacilli through comparative genomics of 213 strains and associated genera.</title>
        <authorList>
            <person name="Sun Z."/>
            <person name="Harris H.M."/>
            <person name="McCann A."/>
            <person name="Guo C."/>
            <person name="Argimon S."/>
            <person name="Zhang W."/>
            <person name="Yang X."/>
            <person name="Jeffery I.B."/>
            <person name="Cooney J.C."/>
            <person name="Kagawa T.F."/>
            <person name="Liu W."/>
            <person name="Song Y."/>
            <person name="Salvetti E."/>
            <person name="Wrobel A."/>
            <person name="Rasinkangas P."/>
            <person name="Parkhill J."/>
            <person name="Rea M.C."/>
            <person name="O'Sullivan O."/>
            <person name="Ritari J."/>
            <person name="Douillard F.P."/>
            <person name="Paul Ross R."/>
            <person name="Yang R."/>
            <person name="Briner A.E."/>
            <person name="Felis G.E."/>
            <person name="de Vos W.M."/>
            <person name="Barrangou R."/>
            <person name="Klaenhammer T.R."/>
            <person name="Caufield P.W."/>
            <person name="Cui Y."/>
            <person name="Zhang H."/>
            <person name="O'Toole P.W."/>
        </authorList>
    </citation>
    <scope>NUCLEOTIDE SEQUENCE [LARGE SCALE GENOMIC DNA]</scope>
    <source>
        <strain evidence="1 2">DSM 20001</strain>
    </source>
</reference>
<name>A0A0R1ESW7_9LACO</name>
<dbReference type="AlphaFoldDB" id="A0A0R1ESW7"/>
<protein>
    <submittedName>
        <fullName evidence="1">Uncharacterized protein</fullName>
    </submittedName>
</protein>
<dbReference type="RefSeq" id="WP_010011310.1">
    <property type="nucleotide sequence ID" value="NZ_AZCN01000146.1"/>
</dbReference>
<accession>A0A0R1ESW7</accession>